<keyword evidence="1" id="KW-0812">Transmembrane</keyword>
<keyword evidence="1" id="KW-1133">Transmembrane helix</keyword>
<dbReference type="RefSeq" id="WP_110432887.1">
    <property type="nucleotide sequence ID" value="NZ_QGLR01000008.1"/>
</dbReference>
<proteinExistence type="predicted"/>
<dbReference type="Proteomes" id="UP000247932">
    <property type="component" value="Unassembled WGS sequence"/>
</dbReference>
<evidence type="ECO:0000313" key="3">
    <source>
        <dbReference type="Proteomes" id="UP000247932"/>
    </source>
</evidence>
<gene>
    <name evidence="2" type="ORF">DKK70_04325</name>
</gene>
<evidence type="ECO:0000256" key="1">
    <source>
        <dbReference type="SAM" id="Phobius"/>
    </source>
</evidence>
<feature type="transmembrane region" description="Helical" evidence="1">
    <location>
        <begin position="42"/>
        <end position="64"/>
    </location>
</feature>
<dbReference type="OrthoDB" id="7066570at2"/>
<protein>
    <submittedName>
        <fullName evidence="2">Uncharacterized protein</fullName>
    </submittedName>
</protein>
<comment type="caution">
    <text evidence="2">The sequence shown here is derived from an EMBL/GenBank/DDBJ whole genome shotgun (WGS) entry which is preliminary data.</text>
</comment>
<dbReference type="AlphaFoldDB" id="A0A2V4E3T0"/>
<dbReference type="EMBL" id="QGLR01000008">
    <property type="protein sequence ID" value="PXZ07890.1"/>
    <property type="molecule type" value="Genomic_DNA"/>
</dbReference>
<reference evidence="2 3" key="1">
    <citation type="submission" date="2018-05" db="EMBL/GenBank/DDBJ databases">
        <title>Reference genomes for bee gut microbiota database.</title>
        <authorList>
            <person name="Ellegaard K.M."/>
        </authorList>
    </citation>
    <scope>NUCLEOTIDE SEQUENCE [LARGE SCALE GENOMIC DNA]</scope>
    <source>
        <strain evidence="2 3">ESL0182</strain>
    </source>
</reference>
<sequence length="70" mass="7690">MFIFRIMSISLGAALTIASIYEAQKILEKKCHIKNLTQSQNIAIRSATGFAVSVVIGGAVINTIKKIYKY</sequence>
<keyword evidence="1" id="KW-0472">Membrane</keyword>
<organism evidence="2 3">
    <name type="scientific">Gilliamella apicola</name>
    <dbReference type="NCBI Taxonomy" id="1196095"/>
    <lineage>
        <taxon>Bacteria</taxon>
        <taxon>Pseudomonadati</taxon>
        <taxon>Pseudomonadota</taxon>
        <taxon>Gammaproteobacteria</taxon>
        <taxon>Orbales</taxon>
        <taxon>Orbaceae</taxon>
        <taxon>Gilliamella</taxon>
    </lineage>
</organism>
<accession>A0A2V4E3T0</accession>
<keyword evidence="3" id="KW-1185">Reference proteome</keyword>
<evidence type="ECO:0000313" key="2">
    <source>
        <dbReference type="EMBL" id="PXZ07890.1"/>
    </source>
</evidence>
<name>A0A2V4E3T0_9GAMM</name>